<dbReference type="GO" id="GO:0016758">
    <property type="term" value="F:hexosyltransferase activity"/>
    <property type="evidence" value="ECO:0007669"/>
    <property type="project" value="UniProtKB-ARBA"/>
</dbReference>
<name>D0WGX4_SLAES</name>
<keyword evidence="2" id="KW-0808">Transferase</keyword>
<dbReference type="PANTHER" id="PTHR22916">
    <property type="entry name" value="GLYCOSYLTRANSFERASE"/>
    <property type="match status" value="1"/>
</dbReference>
<keyword evidence="2" id="KW-0328">Glycosyltransferase</keyword>
<evidence type="ECO:0000313" key="2">
    <source>
        <dbReference type="EMBL" id="EEZ61737.1"/>
    </source>
</evidence>
<evidence type="ECO:0000313" key="3">
    <source>
        <dbReference type="Proteomes" id="UP000006001"/>
    </source>
</evidence>
<dbReference type="Proteomes" id="UP000006001">
    <property type="component" value="Unassembled WGS sequence"/>
</dbReference>
<feature type="domain" description="Glycosyltransferase 2-like" evidence="1">
    <location>
        <begin position="12"/>
        <end position="116"/>
    </location>
</feature>
<dbReference type="STRING" id="649764.HMPREF0762_01079"/>
<protein>
    <submittedName>
        <fullName evidence="2">Glycosyltransferase, group 2 family protein</fullName>
        <ecNumber evidence="2">2.4.-.-</ecNumber>
    </submittedName>
</protein>
<accession>D0WGX4</accession>
<dbReference type="EMBL" id="ACUX02000006">
    <property type="protein sequence ID" value="EEZ61737.1"/>
    <property type="molecule type" value="Genomic_DNA"/>
</dbReference>
<sequence length="346" mass="39095">MPAAPSTRPIVSFVVPCYNSAAYMRTCIDSLVPALDCCEAIIVNDGSTDATLAIAREYEATHPDSIRVIDQKNAGWGGGVNNGLACARGTYFKVVDSDDWLDVPAFNRVLDVLKAHATPETAFDLVFSNFVYDHVTDGTKHAIRYDGLMPQDRPFGWEEFGKPRIDQYIMVHATWYRTDLLRESGVTLPTNVCYMDGYLMLHPLPLVKRLYYVNADVYHYLIGREDQSIGIETVKKRIDQQLLATRLCIGDHDFNRLKQQDPPMAELYARYVSAMMSVSTIHLFMIGTPEAIAKNRELWAYMKRTNPALHARVARSLAGFANRRTALFRKAAVAVFSYAQRKYKFA</sequence>
<dbReference type="InterPro" id="IPR029044">
    <property type="entry name" value="Nucleotide-diphossugar_trans"/>
</dbReference>
<dbReference type="Pfam" id="PF00535">
    <property type="entry name" value="Glycos_transf_2"/>
    <property type="match status" value="1"/>
</dbReference>
<evidence type="ECO:0000259" key="1">
    <source>
        <dbReference type="Pfam" id="PF00535"/>
    </source>
</evidence>
<dbReference type="InterPro" id="IPR001173">
    <property type="entry name" value="Glyco_trans_2-like"/>
</dbReference>
<dbReference type="HOGENOM" id="CLU_025996_1_1_11"/>
<proteinExistence type="predicted"/>
<dbReference type="Gene3D" id="3.90.550.10">
    <property type="entry name" value="Spore Coat Polysaccharide Biosynthesis Protein SpsA, Chain A"/>
    <property type="match status" value="1"/>
</dbReference>
<dbReference type="CDD" id="cd00761">
    <property type="entry name" value="Glyco_tranf_GTA_type"/>
    <property type="match status" value="1"/>
</dbReference>
<dbReference type="PANTHER" id="PTHR22916:SF3">
    <property type="entry name" value="UDP-GLCNAC:BETAGAL BETA-1,3-N-ACETYLGLUCOSAMINYLTRANSFERASE-LIKE PROTEIN 1"/>
    <property type="match status" value="1"/>
</dbReference>
<dbReference type="EC" id="2.4.-.-" evidence="2"/>
<gene>
    <name evidence="2" type="ORF">HMPREF0762_01079</name>
</gene>
<dbReference type="SUPFAM" id="SSF53448">
    <property type="entry name" value="Nucleotide-diphospho-sugar transferases"/>
    <property type="match status" value="1"/>
</dbReference>
<keyword evidence="3" id="KW-1185">Reference proteome</keyword>
<dbReference type="eggNOG" id="COG1216">
    <property type="taxonomic scope" value="Bacteria"/>
</dbReference>
<organism evidence="2 3">
    <name type="scientific">Slackia exigua (strain ATCC 700122 / DSM 15923 / CIP 105133 / JCM 11022 / KCTC 5966 / S-7)</name>
    <dbReference type="NCBI Taxonomy" id="649764"/>
    <lineage>
        <taxon>Bacteria</taxon>
        <taxon>Bacillati</taxon>
        <taxon>Actinomycetota</taxon>
        <taxon>Coriobacteriia</taxon>
        <taxon>Eggerthellales</taxon>
        <taxon>Eggerthellaceae</taxon>
        <taxon>Slackia</taxon>
    </lineage>
</organism>
<reference evidence="2" key="1">
    <citation type="submission" date="2009-10" db="EMBL/GenBank/DDBJ databases">
        <authorList>
            <person name="Weinstock G."/>
            <person name="Sodergren E."/>
            <person name="Clifton S."/>
            <person name="Fulton L."/>
            <person name="Fulton B."/>
            <person name="Courtney L."/>
            <person name="Fronick C."/>
            <person name="Harrison M."/>
            <person name="Strong C."/>
            <person name="Farmer C."/>
            <person name="Delahaunty K."/>
            <person name="Markovic C."/>
            <person name="Hall O."/>
            <person name="Minx P."/>
            <person name="Tomlinson C."/>
            <person name="Mitreva M."/>
            <person name="Nelson J."/>
            <person name="Hou S."/>
            <person name="Wollam A."/>
            <person name="Pepin K.H."/>
            <person name="Johnson M."/>
            <person name="Bhonagiri V."/>
            <person name="Nash W.E."/>
            <person name="Warren W."/>
            <person name="Chinwalla A."/>
            <person name="Mardis E.R."/>
            <person name="Wilson R.K."/>
        </authorList>
    </citation>
    <scope>NUCLEOTIDE SEQUENCE [LARGE SCALE GENOMIC DNA]</scope>
    <source>
        <strain evidence="2">ATCC 700122</strain>
    </source>
</reference>
<comment type="caution">
    <text evidence="2">The sequence shown here is derived from an EMBL/GenBank/DDBJ whole genome shotgun (WGS) entry which is preliminary data.</text>
</comment>
<dbReference type="AlphaFoldDB" id="D0WGX4"/>